<dbReference type="EMBL" id="HBIR01060382">
    <property type="protein sequence ID" value="CAE0598846.1"/>
    <property type="molecule type" value="Transcribed_RNA"/>
</dbReference>
<evidence type="ECO:0000259" key="3">
    <source>
        <dbReference type="PROSITE" id="PS50106"/>
    </source>
</evidence>
<dbReference type="InterPro" id="IPR036034">
    <property type="entry name" value="PDZ_sf"/>
</dbReference>
<dbReference type="AlphaFoldDB" id="A0A7S3TZN5"/>
<feature type="region of interest" description="Disordered" evidence="1">
    <location>
        <begin position="1"/>
        <end position="25"/>
    </location>
</feature>
<feature type="region of interest" description="Disordered" evidence="1">
    <location>
        <begin position="169"/>
        <end position="194"/>
    </location>
</feature>
<evidence type="ECO:0000313" key="4">
    <source>
        <dbReference type="EMBL" id="CAE0598846.1"/>
    </source>
</evidence>
<dbReference type="PROSITE" id="PS50106">
    <property type="entry name" value="PDZ"/>
    <property type="match status" value="1"/>
</dbReference>
<evidence type="ECO:0000256" key="2">
    <source>
        <dbReference type="SAM" id="Phobius"/>
    </source>
</evidence>
<proteinExistence type="predicted"/>
<gene>
    <name evidence="4" type="ORF">EHUX00137_LOCUS46936</name>
</gene>
<feature type="transmembrane region" description="Helical" evidence="2">
    <location>
        <begin position="31"/>
        <end position="50"/>
    </location>
</feature>
<feature type="compositionally biased region" description="Low complexity" evidence="1">
    <location>
        <begin position="184"/>
        <end position="194"/>
    </location>
</feature>
<dbReference type="Gene3D" id="2.30.42.10">
    <property type="match status" value="1"/>
</dbReference>
<feature type="compositionally biased region" description="Polar residues" evidence="1">
    <location>
        <begin position="1"/>
        <end position="11"/>
    </location>
</feature>
<accession>A0A7S3TZN5</accession>
<protein>
    <recommendedName>
        <fullName evidence="3">PDZ domain-containing protein</fullName>
    </recommendedName>
</protein>
<sequence>MSEDSLSQNHSSKLDPAAPPAAPPAAGGPPVLLLTSATLLALLLIARYAIKHTVAGRRLWQHRVEPTMMHLGGRVRGKRRGIAGFRVRGNKPTATARTVRAGAPSAALVADAAAYLKRSHALGGDAAAQMDAIHSLNDAAIAAEEVAEEDVPRASSLELASLPLKRAADVAAPPPDGKGGGEGSSTDAGDGAAARAEAEAAKRAAAQAAACLSGVVSSVGATSVSEMVAAVAHEEGGARFDAGPQQLAESLTRDPTDGFGLELHRDEQGRPAIAAVSGAARRSALRAGDRIISVGGQPTARHEEALAAIRASGDDLLLLVLRDPEARPVVAQGLGLDAAGGDLQDMEL</sequence>
<keyword evidence="2" id="KW-1133">Transmembrane helix</keyword>
<dbReference type="SMART" id="SM00228">
    <property type="entry name" value="PDZ"/>
    <property type="match status" value="1"/>
</dbReference>
<keyword evidence="2" id="KW-0812">Transmembrane</keyword>
<evidence type="ECO:0000256" key="1">
    <source>
        <dbReference type="SAM" id="MobiDB-lite"/>
    </source>
</evidence>
<dbReference type="InterPro" id="IPR001478">
    <property type="entry name" value="PDZ"/>
</dbReference>
<reference evidence="4" key="1">
    <citation type="submission" date="2021-01" db="EMBL/GenBank/DDBJ databases">
        <authorList>
            <person name="Corre E."/>
            <person name="Pelletier E."/>
            <person name="Niang G."/>
            <person name="Scheremetjew M."/>
            <person name="Finn R."/>
            <person name="Kale V."/>
            <person name="Holt S."/>
            <person name="Cochrane G."/>
            <person name="Meng A."/>
            <person name="Brown T."/>
            <person name="Cohen L."/>
        </authorList>
    </citation>
    <scope>NUCLEOTIDE SEQUENCE</scope>
    <source>
        <strain evidence="4">379</strain>
    </source>
</reference>
<dbReference type="SUPFAM" id="SSF50156">
    <property type="entry name" value="PDZ domain-like"/>
    <property type="match status" value="1"/>
</dbReference>
<name>A0A7S3TZN5_EMIHU</name>
<organism evidence="4">
    <name type="scientific">Emiliania huxleyi</name>
    <name type="common">Coccolithophore</name>
    <name type="synonym">Pontosphaera huxleyi</name>
    <dbReference type="NCBI Taxonomy" id="2903"/>
    <lineage>
        <taxon>Eukaryota</taxon>
        <taxon>Haptista</taxon>
        <taxon>Haptophyta</taxon>
        <taxon>Prymnesiophyceae</taxon>
        <taxon>Isochrysidales</taxon>
        <taxon>Noelaerhabdaceae</taxon>
        <taxon>Emiliania</taxon>
    </lineage>
</organism>
<dbReference type="CDD" id="cd00136">
    <property type="entry name" value="PDZ_canonical"/>
    <property type="match status" value="1"/>
</dbReference>
<keyword evidence="2" id="KW-0472">Membrane</keyword>
<feature type="domain" description="PDZ" evidence="3">
    <location>
        <begin position="248"/>
        <end position="324"/>
    </location>
</feature>
<dbReference type="Pfam" id="PF00595">
    <property type="entry name" value="PDZ"/>
    <property type="match status" value="1"/>
</dbReference>